<evidence type="ECO:0000259" key="1">
    <source>
        <dbReference type="PROSITE" id="PS51186"/>
    </source>
</evidence>
<dbReference type="Gene3D" id="3.40.630.30">
    <property type="match status" value="1"/>
</dbReference>
<dbReference type="GO" id="GO:0016747">
    <property type="term" value="F:acyltransferase activity, transferring groups other than amino-acyl groups"/>
    <property type="evidence" value="ECO:0007669"/>
    <property type="project" value="InterPro"/>
</dbReference>
<proteinExistence type="predicted"/>
<dbReference type="AlphaFoldDB" id="A0A382QN14"/>
<dbReference type="InterPro" id="IPR016181">
    <property type="entry name" value="Acyl_CoA_acyltransferase"/>
</dbReference>
<dbReference type="Pfam" id="PF13673">
    <property type="entry name" value="Acetyltransf_10"/>
    <property type="match status" value="1"/>
</dbReference>
<sequence>MNIFEELPEPVKKNVKKLTNKDIDIMCQYKLTNNIEDIKIKLSSRSKNIIKLFTYTSILKKINGLAILKIKKNNSELLYLCSKTKGSGNGSKLLKKVEEITIQRGLKRISLEAHEDAIEFYKKKGYKSIDRFAKESMYKDLIKGKGNADKLKNLI</sequence>
<accession>A0A382QN14</accession>
<organism evidence="2">
    <name type="scientific">marine metagenome</name>
    <dbReference type="NCBI Taxonomy" id="408172"/>
    <lineage>
        <taxon>unclassified sequences</taxon>
        <taxon>metagenomes</taxon>
        <taxon>ecological metagenomes</taxon>
    </lineage>
</organism>
<feature type="domain" description="N-acetyltransferase" evidence="1">
    <location>
        <begin position="13"/>
        <end position="142"/>
    </location>
</feature>
<reference evidence="2" key="1">
    <citation type="submission" date="2018-05" db="EMBL/GenBank/DDBJ databases">
        <authorList>
            <person name="Lanie J.A."/>
            <person name="Ng W.-L."/>
            <person name="Kazmierczak K.M."/>
            <person name="Andrzejewski T.M."/>
            <person name="Davidsen T.M."/>
            <person name="Wayne K.J."/>
            <person name="Tettelin H."/>
            <person name="Glass J.I."/>
            <person name="Rusch D."/>
            <person name="Podicherti R."/>
            <person name="Tsui H.-C.T."/>
            <person name="Winkler M.E."/>
        </authorList>
    </citation>
    <scope>NUCLEOTIDE SEQUENCE</scope>
</reference>
<evidence type="ECO:0000313" key="2">
    <source>
        <dbReference type="EMBL" id="SVC86337.1"/>
    </source>
</evidence>
<name>A0A382QN14_9ZZZZ</name>
<dbReference type="InterPro" id="IPR000182">
    <property type="entry name" value="GNAT_dom"/>
</dbReference>
<dbReference type="PROSITE" id="PS51186">
    <property type="entry name" value="GNAT"/>
    <property type="match status" value="1"/>
</dbReference>
<gene>
    <name evidence="2" type="ORF">METZ01_LOCUS339191</name>
</gene>
<protein>
    <recommendedName>
        <fullName evidence="1">N-acetyltransferase domain-containing protein</fullName>
    </recommendedName>
</protein>
<dbReference type="SUPFAM" id="SSF55729">
    <property type="entry name" value="Acyl-CoA N-acyltransferases (Nat)"/>
    <property type="match status" value="1"/>
</dbReference>
<dbReference type="EMBL" id="UINC01115367">
    <property type="protein sequence ID" value="SVC86337.1"/>
    <property type="molecule type" value="Genomic_DNA"/>
</dbReference>